<dbReference type="EMBL" id="JTKH01000007">
    <property type="protein sequence ID" value="KII80261.1"/>
    <property type="molecule type" value="Genomic_DNA"/>
</dbReference>
<accession>A0A0C2NLA2</accession>
<dbReference type="PANTHER" id="PTHR11614">
    <property type="entry name" value="PHOSPHOLIPASE-RELATED"/>
    <property type="match status" value="1"/>
</dbReference>
<feature type="domain" description="Serine aminopeptidase S33" evidence="1">
    <location>
        <begin position="55"/>
        <end position="312"/>
    </location>
</feature>
<comment type="caution">
    <text evidence="2">The sequence shown here is derived from an EMBL/GenBank/DDBJ whole genome shotgun (WGS) entry which is preliminary data.</text>
</comment>
<evidence type="ECO:0000313" key="2">
    <source>
        <dbReference type="EMBL" id="KII80261.1"/>
    </source>
</evidence>
<proteinExistence type="predicted"/>
<dbReference type="AlphaFoldDB" id="A0A0C2JX37"/>
<sequence length="329" mass="38479">MTTESVIIQSPYTQESNFEQAINNEVAEQWREREEGFIKTRDKRQLYWISLTSPKHSKAIVVVNGRIECSDKYQELFFDLFQQGYDIYSYDHRGQGLSERLIAHSDIGYVEEFDDYVDDLALMVKHFNLSRYDKRYLLGHSMGGNVMTRYVQTHQDQPFDAIAATAPMFGMNIKWYLKPIAMVLSQLLTALHSQPSYAPGQAPYYSKPFDGNLLSQSQIRYQWFRKLYDEKPQLQVGGASTRWVWQGMMACKQCLLLTRQIKRPYLLLQAGDDRVVSNSAQIRFIKKLANTNSQCALKIIHHARHELLFERDEYRNQTLQTTLDFFAQH</sequence>
<accession>A0A0C2JX37</accession>
<dbReference type="InterPro" id="IPR029058">
    <property type="entry name" value="AB_hydrolase_fold"/>
</dbReference>
<name>A0A0C2JX37_9VIBR</name>
<protein>
    <submittedName>
        <fullName evidence="2">Lysophospholipase</fullName>
    </submittedName>
</protein>
<keyword evidence="3" id="KW-1185">Reference proteome</keyword>
<dbReference type="STRING" id="1461322.OJ16_07250"/>
<evidence type="ECO:0000259" key="1">
    <source>
        <dbReference type="Pfam" id="PF12146"/>
    </source>
</evidence>
<dbReference type="RefSeq" id="WP_040988958.1">
    <property type="nucleotide sequence ID" value="NZ_JTKH01000007.1"/>
</dbReference>
<evidence type="ECO:0000313" key="3">
    <source>
        <dbReference type="Proteomes" id="UP000031672"/>
    </source>
</evidence>
<dbReference type="Gene3D" id="3.40.50.1820">
    <property type="entry name" value="alpha/beta hydrolase"/>
    <property type="match status" value="1"/>
</dbReference>
<dbReference type="SUPFAM" id="SSF53474">
    <property type="entry name" value="alpha/beta-Hydrolases"/>
    <property type="match status" value="1"/>
</dbReference>
<gene>
    <name evidence="2" type="ORF">OJ16_07250</name>
</gene>
<dbReference type="OrthoDB" id="9788260at2"/>
<dbReference type="Proteomes" id="UP000031672">
    <property type="component" value="Unassembled WGS sequence"/>
</dbReference>
<dbReference type="InterPro" id="IPR022742">
    <property type="entry name" value="Hydrolase_4"/>
</dbReference>
<dbReference type="InterPro" id="IPR051044">
    <property type="entry name" value="MAG_DAG_Lipase"/>
</dbReference>
<organism evidence="2 3">
    <name type="scientific">Vibrio renipiscarius</name>
    <dbReference type="NCBI Taxonomy" id="1461322"/>
    <lineage>
        <taxon>Bacteria</taxon>
        <taxon>Pseudomonadati</taxon>
        <taxon>Pseudomonadota</taxon>
        <taxon>Gammaproteobacteria</taxon>
        <taxon>Vibrionales</taxon>
        <taxon>Vibrionaceae</taxon>
        <taxon>Vibrio</taxon>
    </lineage>
</organism>
<dbReference type="Pfam" id="PF12146">
    <property type="entry name" value="Hydrolase_4"/>
    <property type="match status" value="1"/>
</dbReference>
<reference evidence="2 3" key="1">
    <citation type="submission" date="2014-11" db="EMBL/GenBank/DDBJ databases">
        <title>Draft Genome Sequence of Vibrio piscirenalis strains CECT 8603T and CECT 8604, two marine Gammaproteobacterium isolated from cultured gilthead sea bream (Sparus aurata).</title>
        <authorList>
            <person name="Arahal D.R."/>
            <person name="Rodrigo-Torres L."/>
            <person name="Lucena T."/>
            <person name="Pujalte M.J."/>
        </authorList>
    </citation>
    <scope>NUCLEOTIDE SEQUENCE [LARGE SCALE GENOMIC DNA]</scope>
    <source>
        <strain evidence="2 3">DCR 1-4-2</strain>
    </source>
</reference>